<accession>A0A089X9V0</accession>
<dbReference type="InterPro" id="IPR002716">
    <property type="entry name" value="PIN_dom"/>
</dbReference>
<dbReference type="GO" id="GO:0016787">
    <property type="term" value="F:hydrolase activity"/>
    <property type="evidence" value="ECO:0007669"/>
    <property type="project" value="UniProtKB-KW"/>
</dbReference>
<evidence type="ECO:0000313" key="10">
    <source>
        <dbReference type="Proteomes" id="UP000029482"/>
    </source>
</evidence>
<dbReference type="EMBL" id="CP009438">
    <property type="protein sequence ID" value="AIR98676.1"/>
    <property type="molecule type" value="Genomic_DNA"/>
</dbReference>
<sequence>MQPVILDTDVASLSHKCKLTGPLATRLIGRKPLITFVTYGELTKWMEIRHWGARSRQELADWLADIPVLPGDESVATTWGRLSAAGIQRGRPRPANDMWIAACALTYDLPLATLNLKDYEDFRLHHGLRILGAE</sequence>
<feature type="domain" description="PIN" evidence="8">
    <location>
        <begin position="30"/>
        <end position="115"/>
    </location>
</feature>
<dbReference type="GO" id="GO:0046872">
    <property type="term" value="F:metal ion binding"/>
    <property type="evidence" value="ECO:0007669"/>
    <property type="project" value="UniProtKB-KW"/>
</dbReference>
<dbReference type="PANTHER" id="PTHR33653:SF1">
    <property type="entry name" value="RIBONUCLEASE VAPC2"/>
    <property type="match status" value="1"/>
</dbReference>
<keyword evidence="5" id="KW-0378">Hydrolase</keyword>
<dbReference type="CDD" id="cd18749">
    <property type="entry name" value="PIN_VapC4-5_FitB-like"/>
    <property type="match status" value="1"/>
</dbReference>
<evidence type="ECO:0000256" key="6">
    <source>
        <dbReference type="ARBA" id="ARBA00022842"/>
    </source>
</evidence>
<dbReference type="PANTHER" id="PTHR33653">
    <property type="entry name" value="RIBONUCLEASE VAPC2"/>
    <property type="match status" value="1"/>
</dbReference>
<dbReference type="OrthoDB" id="9799448at2"/>
<dbReference type="STRING" id="1907.SGLAU_13430"/>
<dbReference type="InterPro" id="IPR050556">
    <property type="entry name" value="Type_II_TA_system_RNase"/>
</dbReference>
<keyword evidence="6" id="KW-0460">Magnesium</keyword>
<dbReference type="HOGENOM" id="CLU_118482_3_3_11"/>
<dbReference type="SUPFAM" id="SSF88723">
    <property type="entry name" value="PIN domain-like"/>
    <property type="match status" value="1"/>
</dbReference>
<evidence type="ECO:0000313" key="9">
    <source>
        <dbReference type="EMBL" id="AIR98676.1"/>
    </source>
</evidence>
<evidence type="ECO:0000256" key="5">
    <source>
        <dbReference type="ARBA" id="ARBA00022801"/>
    </source>
</evidence>
<keyword evidence="3" id="KW-0540">Nuclease</keyword>
<comment type="cofactor">
    <cofactor evidence="1">
        <name>Mg(2+)</name>
        <dbReference type="ChEBI" id="CHEBI:18420"/>
    </cofactor>
</comment>
<evidence type="ECO:0000256" key="3">
    <source>
        <dbReference type="ARBA" id="ARBA00022722"/>
    </source>
</evidence>
<comment type="similarity">
    <text evidence="7">Belongs to the PINc/VapC protein family.</text>
</comment>
<evidence type="ECO:0000256" key="4">
    <source>
        <dbReference type="ARBA" id="ARBA00022723"/>
    </source>
</evidence>
<dbReference type="KEGG" id="sgu:SGLAU_13430"/>
<reference evidence="10" key="1">
    <citation type="journal article" date="2015" name="J. Biotechnol.">
        <title>Complete genome sequence of the actinobacterium Streptomyces glaucescens GLA.O (DSM 40922) consisting of a linear chromosome and one linear plasmid.</title>
        <authorList>
            <person name="Ortseifen V."/>
            <person name="Winkler A."/>
            <person name="Albersmeier A."/>
            <person name="Wendler S."/>
            <person name="Puhler A."/>
            <person name="Kalinowski J."/>
            <person name="Ruckert C."/>
        </authorList>
    </citation>
    <scope>NUCLEOTIDE SEQUENCE [LARGE SCALE GENOMIC DNA]</scope>
    <source>
        <strain evidence="10">DSM 40922 / GLA O</strain>
    </source>
</reference>
<evidence type="ECO:0000256" key="1">
    <source>
        <dbReference type="ARBA" id="ARBA00001946"/>
    </source>
</evidence>
<dbReference type="GO" id="GO:0004518">
    <property type="term" value="F:nuclease activity"/>
    <property type="evidence" value="ECO:0007669"/>
    <property type="project" value="UniProtKB-KW"/>
</dbReference>
<dbReference type="RefSeq" id="WP_043501311.1">
    <property type="nucleotide sequence ID" value="NZ_CP009438.1"/>
</dbReference>
<keyword evidence="10" id="KW-1185">Reference proteome</keyword>
<organism evidence="9 10">
    <name type="scientific">Streptomyces glaucescens</name>
    <dbReference type="NCBI Taxonomy" id="1907"/>
    <lineage>
        <taxon>Bacteria</taxon>
        <taxon>Bacillati</taxon>
        <taxon>Actinomycetota</taxon>
        <taxon>Actinomycetes</taxon>
        <taxon>Kitasatosporales</taxon>
        <taxon>Streptomycetaceae</taxon>
        <taxon>Streptomyces</taxon>
    </lineage>
</organism>
<dbReference type="Proteomes" id="UP000029482">
    <property type="component" value="Chromosome"/>
</dbReference>
<evidence type="ECO:0000256" key="7">
    <source>
        <dbReference type="ARBA" id="ARBA00038093"/>
    </source>
</evidence>
<dbReference type="InterPro" id="IPR029060">
    <property type="entry name" value="PIN-like_dom_sf"/>
</dbReference>
<proteinExistence type="inferred from homology"/>
<protein>
    <submittedName>
        <fullName evidence="9">Nucleic acid binding protein</fullName>
    </submittedName>
</protein>
<dbReference type="Pfam" id="PF01850">
    <property type="entry name" value="PIN"/>
    <property type="match status" value="1"/>
</dbReference>
<keyword evidence="4" id="KW-0479">Metal-binding</keyword>
<name>A0A089X9V0_STRGA</name>
<dbReference type="eggNOG" id="COG1487">
    <property type="taxonomic scope" value="Bacteria"/>
</dbReference>
<keyword evidence="2" id="KW-1277">Toxin-antitoxin system</keyword>
<dbReference type="Gene3D" id="3.40.50.1010">
    <property type="entry name" value="5'-nuclease"/>
    <property type="match status" value="1"/>
</dbReference>
<evidence type="ECO:0000256" key="2">
    <source>
        <dbReference type="ARBA" id="ARBA00022649"/>
    </source>
</evidence>
<evidence type="ECO:0000259" key="8">
    <source>
        <dbReference type="Pfam" id="PF01850"/>
    </source>
</evidence>
<gene>
    <name evidence="9" type="ORF">SGLAU_13430</name>
</gene>
<dbReference type="AlphaFoldDB" id="A0A089X9V0"/>